<evidence type="ECO:0000256" key="2">
    <source>
        <dbReference type="ARBA" id="ARBA00022448"/>
    </source>
</evidence>
<accession>A0A6J1N1I3</accession>
<dbReference type="AlphaFoldDB" id="A0A6J1N1I3"/>
<dbReference type="InterPro" id="IPR018488">
    <property type="entry name" value="cNMP-bd_CS"/>
</dbReference>
<comment type="subcellular location">
    <subcellularLocation>
        <location evidence="1">Membrane</location>
        <topology evidence="1">Multi-pass membrane protein</topology>
    </subcellularLocation>
</comment>
<reference evidence="12" key="1">
    <citation type="submission" date="2025-08" db="UniProtKB">
        <authorList>
            <consortium name="RefSeq"/>
        </authorList>
    </citation>
    <scope>IDENTIFICATION</scope>
</reference>
<dbReference type="GO" id="GO:0044877">
    <property type="term" value="F:protein-containing complex binding"/>
    <property type="evidence" value="ECO:0007669"/>
    <property type="project" value="TreeGrafter"/>
</dbReference>
<dbReference type="InterPro" id="IPR050866">
    <property type="entry name" value="CNG_cation_channel"/>
</dbReference>
<proteinExistence type="predicted"/>
<keyword evidence="7" id="KW-1071">Ligand-gated ion channel</keyword>
<keyword evidence="3 9" id="KW-0812">Transmembrane</keyword>
<evidence type="ECO:0000256" key="4">
    <source>
        <dbReference type="ARBA" id="ARBA00022989"/>
    </source>
</evidence>
<evidence type="ECO:0000313" key="12">
    <source>
        <dbReference type="RefSeq" id="XP_023940719.1"/>
    </source>
</evidence>
<keyword evidence="5" id="KW-0406">Ion transport</keyword>
<dbReference type="Gene3D" id="1.10.287.630">
    <property type="entry name" value="Helix hairpin bin"/>
    <property type="match status" value="1"/>
</dbReference>
<organism evidence="11 12">
    <name type="scientific">Bicyclus anynana</name>
    <name type="common">Squinting bush brown butterfly</name>
    <dbReference type="NCBI Taxonomy" id="110368"/>
    <lineage>
        <taxon>Eukaryota</taxon>
        <taxon>Metazoa</taxon>
        <taxon>Ecdysozoa</taxon>
        <taxon>Arthropoda</taxon>
        <taxon>Hexapoda</taxon>
        <taxon>Insecta</taxon>
        <taxon>Pterygota</taxon>
        <taxon>Neoptera</taxon>
        <taxon>Endopterygota</taxon>
        <taxon>Lepidoptera</taxon>
        <taxon>Glossata</taxon>
        <taxon>Ditrysia</taxon>
        <taxon>Papilionoidea</taxon>
        <taxon>Nymphalidae</taxon>
        <taxon>Satyrinae</taxon>
        <taxon>Satyrini</taxon>
        <taxon>Mycalesina</taxon>
        <taxon>Bicyclus</taxon>
    </lineage>
</organism>
<dbReference type="SUPFAM" id="SSF51206">
    <property type="entry name" value="cAMP-binding domain-like"/>
    <property type="match status" value="1"/>
</dbReference>
<keyword evidence="8" id="KW-0407">Ion channel</keyword>
<evidence type="ECO:0000256" key="3">
    <source>
        <dbReference type="ARBA" id="ARBA00022692"/>
    </source>
</evidence>
<dbReference type="Proteomes" id="UP001652582">
    <property type="component" value="Chromosome 8"/>
</dbReference>
<evidence type="ECO:0000259" key="10">
    <source>
        <dbReference type="PROSITE" id="PS50042"/>
    </source>
</evidence>
<dbReference type="OrthoDB" id="6931116at2759"/>
<dbReference type="PROSITE" id="PS00888">
    <property type="entry name" value="CNMP_BINDING_1"/>
    <property type="match status" value="1"/>
</dbReference>
<dbReference type="GO" id="GO:0016020">
    <property type="term" value="C:membrane"/>
    <property type="evidence" value="ECO:0007669"/>
    <property type="project" value="UniProtKB-SubCell"/>
</dbReference>
<dbReference type="PROSITE" id="PS50042">
    <property type="entry name" value="CNMP_BINDING_3"/>
    <property type="match status" value="1"/>
</dbReference>
<dbReference type="PANTHER" id="PTHR45638:SF11">
    <property type="entry name" value="CYCLIC NUCLEOTIDE-GATED CATION CHANNEL SUBUNIT A"/>
    <property type="match status" value="1"/>
</dbReference>
<evidence type="ECO:0000256" key="9">
    <source>
        <dbReference type="SAM" id="Phobius"/>
    </source>
</evidence>
<protein>
    <submittedName>
        <fullName evidence="12">Cyclic nucleotide-gated channel rod photoreceptor subunit alpha</fullName>
    </submittedName>
</protein>
<dbReference type="RefSeq" id="XP_023940719.1">
    <property type="nucleotide sequence ID" value="XM_024084951.2"/>
</dbReference>
<dbReference type="GO" id="GO:0005221">
    <property type="term" value="F:intracellularly cyclic nucleotide-activated monoatomic cation channel activity"/>
    <property type="evidence" value="ECO:0007669"/>
    <property type="project" value="InterPro"/>
</dbReference>
<keyword evidence="2" id="KW-0813">Transport</keyword>
<feature type="domain" description="Cyclic nucleotide-binding" evidence="10">
    <location>
        <begin position="169"/>
        <end position="267"/>
    </location>
</feature>
<keyword evidence="11" id="KW-1185">Reference proteome</keyword>
<feature type="transmembrane region" description="Helical" evidence="9">
    <location>
        <begin position="52"/>
        <end position="77"/>
    </location>
</feature>
<dbReference type="InterPro" id="IPR000595">
    <property type="entry name" value="cNMP-bd_dom"/>
</dbReference>
<dbReference type="PROSITE" id="PS00889">
    <property type="entry name" value="CNMP_BINDING_2"/>
    <property type="match status" value="1"/>
</dbReference>
<evidence type="ECO:0000256" key="7">
    <source>
        <dbReference type="ARBA" id="ARBA00023286"/>
    </source>
</evidence>
<dbReference type="PANTHER" id="PTHR45638">
    <property type="entry name" value="CYCLIC NUCLEOTIDE-GATED CATION CHANNEL SUBUNIT A"/>
    <property type="match status" value="1"/>
</dbReference>
<feature type="transmembrane region" description="Helical" evidence="9">
    <location>
        <begin position="12"/>
        <end position="32"/>
    </location>
</feature>
<sequence length="290" mass="33343">MTDIDCPDSPWRTSGLLTFAIAWITIIDPLWTSMDLSNFQMFLPPWPEFITVLLWSALYIARRVIGLLCTIYIPWYFNCHYSLRRQYQKLLTKVTCVMYHYKVPKPVREKVLQCYKQAWLEDKIIFPSSKLALYILPRSLREILLGCIKKTILDKVRMYQQCFLLVTSLSSKVQTETYSPGDIVCLQGALADKIYLVGKGVLEAVTFTGERLENMSSGDILGEIGVMHIGGFITRTATVRALIDTELYAISKKDYNDVIDNFPETKRLIANIGKKRLERSHYTARREACG</sequence>
<dbReference type="Gene3D" id="2.60.120.10">
    <property type="entry name" value="Jelly Rolls"/>
    <property type="match status" value="1"/>
</dbReference>
<dbReference type="CDD" id="cd00038">
    <property type="entry name" value="CAP_ED"/>
    <property type="match status" value="1"/>
</dbReference>
<keyword evidence="4 9" id="KW-1133">Transmembrane helix</keyword>
<dbReference type="InterPro" id="IPR014710">
    <property type="entry name" value="RmlC-like_jellyroll"/>
</dbReference>
<evidence type="ECO:0000256" key="8">
    <source>
        <dbReference type="ARBA" id="ARBA00023303"/>
    </source>
</evidence>
<dbReference type="SMART" id="SM00100">
    <property type="entry name" value="cNMP"/>
    <property type="match status" value="1"/>
</dbReference>
<dbReference type="Pfam" id="PF00027">
    <property type="entry name" value="cNMP_binding"/>
    <property type="match status" value="1"/>
</dbReference>
<evidence type="ECO:0000256" key="6">
    <source>
        <dbReference type="ARBA" id="ARBA00023136"/>
    </source>
</evidence>
<evidence type="ECO:0000313" key="11">
    <source>
        <dbReference type="Proteomes" id="UP001652582"/>
    </source>
</evidence>
<dbReference type="InterPro" id="IPR018490">
    <property type="entry name" value="cNMP-bd_dom_sf"/>
</dbReference>
<dbReference type="GeneID" id="112047736"/>
<gene>
    <name evidence="12" type="primary">LOC112047736</name>
</gene>
<evidence type="ECO:0000256" key="1">
    <source>
        <dbReference type="ARBA" id="ARBA00004141"/>
    </source>
</evidence>
<keyword evidence="6 9" id="KW-0472">Membrane</keyword>
<name>A0A6J1N1I3_BICAN</name>
<dbReference type="KEGG" id="bany:112047736"/>
<evidence type="ECO:0000256" key="5">
    <source>
        <dbReference type="ARBA" id="ARBA00023065"/>
    </source>
</evidence>